<dbReference type="Gramene" id="OB03G17920.1">
    <property type="protein sequence ID" value="OB03G17920.1"/>
    <property type="gene ID" value="OB03G17920"/>
</dbReference>
<dbReference type="AlphaFoldDB" id="J3LL66"/>
<accession>J3LL66</accession>
<sequence length="68" mass="8136">MMRRWRVGLLVSSSNTGNQVYPCVASLKENLAWDAATPHHNNPSHRLFEIFSWRMRMRHHYMPWGKLE</sequence>
<proteinExistence type="predicted"/>
<protein>
    <submittedName>
        <fullName evidence="1">Uncharacterized protein</fullName>
    </submittedName>
</protein>
<keyword evidence="2" id="KW-1185">Reference proteome</keyword>
<organism evidence="1">
    <name type="scientific">Oryza brachyantha</name>
    <name type="common">malo sina</name>
    <dbReference type="NCBI Taxonomy" id="4533"/>
    <lineage>
        <taxon>Eukaryota</taxon>
        <taxon>Viridiplantae</taxon>
        <taxon>Streptophyta</taxon>
        <taxon>Embryophyta</taxon>
        <taxon>Tracheophyta</taxon>
        <taxon>Spermatophyta</taxon>
        <taxon>Magnoliopsida</taxon>
        <taxon>Liliopsida</taxon>
        <taxon>Poales</taxon>
        <taxon>Poaceae</taxon>
        <taxon>BOP clade</taxon>
        <taxon>Oryzoideae</taxon>
        <taxon>Oryzeae</taxon>
        <taxon>Oryzinae</taxon>
        <taxon>Oryza</taxon>
    </lineage>
</organism>
<dbReference type="Proteomes" id="UP000006038">
    <property type="component" value="Chromosome 3"/>
</dbReference>
<dbReference type="HOGENOM" id="CLU_2798010_0_0_1"/>
<dbReference type="EnsemblPlants" id="OB03G17920.1">
    <property type="protein sequence ID" value="OB03G17920.1"/>
    <property type="gene ID" value="OB03G17920"/>
</dbReference>
<evidence type="ECO:0000313" key="1">
    <source>
        <dbReference type="EnsemblPlants" id="OB03G17920.1"/>
    </source>
</evidence>
<reference evidence="1" key="2">
    <citation type="submission" date="2013-04" db="UniProtKB">
        <authorList>
            <consortium name="EnsemblPlants"/>
        </authorList>
    </citation>
    <scope>IDENTIFICATION</scope>
</reference>
<reference evidence="1" key="1">
    <citation type="journal article" date="2013" name="Nat. Commun.">
        <title>Whole-genome sequencing of Oryza brachyantha reveals mechanisms underlying Oryza genome evolution.</title>
        <authorList>
            <person name="Chen J."/>
            <person name="Huang Q."/>
            <person name="Gao D."/>
            <person name="Wang J."/>
            <person name="Lang Y."/>
            <person name="Liu T."/>
            <person name="Li B."/>
            <person name="Bai Z."/>
            <person name="Luis Goicoechea J."/>
            <person name="Liang C."/>
            <person name="Chen C."/>
            <person name="Zhang W."/>
            <person name="Sun S."/>
            <person name="Liao Y."/>
            <person name="Zhang X."/>
            <person name="Yang L."/>
            <person name="Song C."/>
            <person name="Wang M."/>
            <person name="Shi J."/>
            <person name="Liu G."/>
            <person name="Liu J."/>
            <person name="Zhou H."/>
            <person name="Zhou W."/>
            <person name="Yu Q."/>
            <person name="An N."/>
            <person name="Chen Y."/>
            <person name="Cai Q."/>
            <person name="Wang B."/>
            <person name="Liu B."/>
            <person name="Min J."/>
            <person name="Huang Y."/>
            <person name="Wu H."/>
            <person name="Li Z."/>
            <person name="Zhang Y."/>
            <person name="Yin Y."/>
            <person name="Song W."/>
            <person name="Jiang J."/>
            <person name="Jackson S.A."/>
            <person name="Wing R.A."/>
            <person name="Wang J."/>
            <person name="Chen M."/>
        </authorList>
    </citation>
    <scope>NUCLEOTIDE SEQUENCE [LARGE SCALE GENOMIC DNA]</scope>
    <source>
        <strain evidence="1">cv. IRGC 101232</strain>
    </source>
</reference>
<evidence type="ECO:0000313" key="2">
    <source>
        <dbReference type="Proteomes" id="UP000006038"/>
    </source>
</evidence>
<name>J3LL66_ORYBR</name>